<accession>A0ABS8KV35</accession>
<proteinExistence type="inferred from homology"/>
<dbReference type="PANTHER" id="PTHR30349">
    <property type="entry name" value="PHAGE INTEGRASE-RELATED"/>
    <property type="match status" value="1"/>
</dbReference>
<evidence type="ECO:0000313" key="9">
    <source>
        <dbReference type="Proteomes" id="UP001198862"/>
    </source>
</evidence>
<dbReference type="InterPro" id="IPR011010">
    <property type="entry name" value="DNA_brk_join_enz"/>
</dbReference>
<sequence>MSSESIELFGGDLRLYKRENSSLWQCSASLKGTNHRKSTKEDNLARAREIAEDWYLELRGKSRAGLLKGRETTFNEAANRFVEEYEIITEGERSEKYVQSHSDRLRVHLRPFFGTKPLTDINPALVQEYRMHRAKTSRTGKPPSRSAMHHEIVTLRQVLKTAIRQGWLQHLPDMSLPYRKSGKVEHRGWFSPGELARLIEASRKRVSDGVGGRPLRWKWEYEQFDDYLVFMSNTGLRPDEAARLEFRDVTIVKDWDTQETILEIEVRGKRGTGYCKSTAEAVEAFRRLSARMREGKEAGPTDLLFPGGTPRELMNNILGELKLKFDREGRRRSSYSLRHTYICTRLMNGADIYQIAKNCRTSVEMIEKYYAAHLKTTLDASAINVRKPRRPEAGRYDIPVAA</sequence>
<dbReference type="InterPro" id="IPR002104">
    <property type="entry name" value="Integrase_catalytic"/>
</dbReference>
<dbReference type="SUPFAM" id="SSF56349">
    <property type="entry name" value="DNA breaking-rejoining enzymes"/>
    <property type="match status" value="1"/>
</dbReference>
<keyword evidence="9" id="KW-1185">Reference proteome</keyword>
<evidence type="ECO:0000256" key="2">
    <source>
        <dbReference type="ARBA" id="ARBA00022908"/>
    </source>
</evidence>
<dbReference type="Proteomes" id="UP001198862">
    <property type="component" value="Unassembled WGS sequence"/>
</dbReference>
<dbReference type="PROSITE" id="PS51898">
    <property type="entry name" value="TYR_RECOMBINASE"/>
    <property type="match status" value="1"/>
</dbReference>
<feature type="domain" description="Tyr recombinase" evidence="6">
    <location>
        <begin position="185"/>
        <end position="384"/>
    </location>
</feature>
<keyword evidence="3 5" id="KW-0238">DNA-binding</keyword>
<dbReference type="Gene3D" id="1.10.443.10">
    <property type="entry name" value="Intergrase catalytic core"/>
    <property type="match status" value="1"/>
</dbReference>
<dbReference type="PROSITE" id="PS51900">
    <property type="entry name" value="CB"/>
    <property type="match status" value="1"/>
</dbReference>
<keyword evidence="2" id="KW-0229">DNA integration</keyword>
<dbReference type="Pfam" id="PF13102">
    <property type="entry name" value="Phage_int_SAM_5"/>
    <property type="match status" value="1"/>
</dbReference>
<comment type="similarity">
    <text evidence="1">Belongs to the 'phage' integrase family.</text>
</comment>
<dbReference type="CDD" id="cd00397">
    <property type="entry name" value="DNA_BRE_C"/>
    <property type="match status" value="1"/>
</dbReference>
<protein>
    <submittedName>
        <fullName evidence="8">Phage integrase SAM-like domain-containing protein</fullName>
    </submittedName>
</protein>
<comment type="caution">
    <text evidence="8">The sequence shown here is derived from an EMBL/GenBank/DDBJ whole genome shotgun (WGS) entry which is preliminary data.</text>
</comment>
<organism evidence="8 9">
    <name type="scientific">Reyranella aquatilis</name>
    <dbReference type="NCBI Taxonomy" id="2035356"/>
    <lineage>
        <taxon>Bacteria</taxon>
        <taxon>Pseudomonadati</taxon>
        <taxon>Pseudomonadota</taxon>
        <taxon>Alphaproteobacteria</taxon>
        <taxon>Hyphomicrobiales</taxon>
        <taxon>Reyranellaceae</taxon>
        <taxon>Reyranella</taxon>
    </lineage>
</organism>
<dbReference type="RefSeq" id="WP_230551098.1">
    <property type="nucleotide sequence ID" value="NZ_JAJISD010000005.1"/>
</dbReference>
<feature type="domain" description="Core-binding (CB)" evidence="7">
    <location>
        <begin position="72"/>
        <end position="163"/>
    </location>
</feature>
<evidence type="ECO:0000256" key="4">
    <source>
        <dbReference type="ARBA" id="ARBA00023172"/>
    </source>
</evidence>
<dbReference type="Gene3D" id="1.10.150.130">
    <property type="match status" value="1"/>
</dbReference>
<evidence type="ECO:0000259" key="6">
    <source>
        <dbReference type="PROSITE" id="PS51898"/>
    </source>
</evidence>
<dbReference type="PANTHER" id="PTHR30349:SF41">
    <property type="entry name" value="INTEGRASE_RECOMBINASE PROTEIN MJ0367-RELATED"/>
    <property type="match status" value="1"/>
</dbReference>
<dbReference type="InterPro" id="IPR013762">
    <property type="entry name" value="Integrase-like_cat_sf"/>
</dbReference>
<evidence type="ECO:0000256" key="1">
    <source>
        <dbReference type="ARBA" id="ARBA00008857"/>
    </source>
</evidence>
<evidence type="ECO:0000256" key="5">
    <source>
        <dbReference type="PROSITE-ProRule" id="PRU01248"/>
    </source>
</evidence>
<dbReference type="InterPro" id="IPR044068">
    <property type="entry name" value="CB"/>
</dbReference>
<reference evidence="8 9" key="1">
    <citation type="submission" date="2021-11" db="EMBL/GenBank/DDBJ databases">
        <authorList>
            <person name="Lee D.-H."/>
            <person name="Kim S.-B."/>
        </authorList>
    </citation>
    <scope>NUCLEOTIDE SEQUENCE [LARGE SCALE GENOMIC DNA]</scope>
    <source>
        <strain evidence="8 9">KCTC 52223</strain>
    </source>
</reference>
<evidence type="ECO:0000256" key="3">
    <source>
        <dbReference type="ARBA" id="ARBA00023125"/>
    </source>
</evidence>
<name>A0ABS8KV35_9HYPH</name>
<gene>
    <name evidence="8" type="ORF">LJ725_13045</name>
</gene>
<evidence type="ECO:0000259" key="7">
    <source>
        <dbReference type="PROSITE" id="PS51900"/>
    </source>
</evidence>
<dbReference type="InterPro" id="IPR010998">
    <property type="entry name" value="Integrase_recombinase_N"/>
</dbReference>
<keyword evidence="4" id="KW-0233">DNA recombination</keyword>
<dbReference type="InterPro" id="IPR025269">
    <property type="entry name" value="SAM-like_dom"/>
</dbReference>
<dbReference type="EMBL" id="JAJISD010000005">
    <property type="protein sequence ID" value="MCC8429899.1"/>
    <property type="molecule type" value="Genomic_DNA"/>
</dbReference>
<evidence type="ECO:0000313" key="8">
    <source>
        <dbReference type="EMBL" id="MCC8429899.1"/>
    </source>
</evidence>
<dbReference type="InterPro" id="IPR050090">
    <property type="entry name" value="Tyrosine_recombinase_XerCD"/>
</dbReference>